<sequence length="996" mass="107756">MSLHRLGLCGCDDSVDPSLLSAIASRWPRAEFGVLFRPGREGEPRYPTRAWLETFALAGSKTSPPMQLAGHLCGSAVDAVLKNGDVSFVRDTLVPYGFRRVQLNATATNGCETARDAEAMAAAAATVRAACDAVPEVEWIVQANDETKPLWETLLDAGDVPANLSMLWDASCGTGVKIDATRVGDARATGVPAGYAGGLNRENIKEVLAALRSGVAKGRSIWMDMETGLRSIIDDEERFDVNKAWAVCVAVDEARWDDPDGGVADVVLKDVPKNARMSGHAVLAHKVTLLRDRRTKPREFRDILGELTHYVGYEATTHLDCVPRHDCVTPLGVHVPAGDGAATRLAARVCLIPIMRAGLGMVDAMLNVLPNAAVFQIGMFKRQGSDRPIEYYSRLPVSGGSECDVAFILDPVIATSRTMQPVVSKLKAWGARRIVVVSVLASAAGLDALHAAHPDVDVHLVQVDGRLGRDGGLLPGLGDAGDRIFGAPGSQAAIALGRHDKYQWEEAGDAKKRPLRKAPGSPGVVKKRRHKLDEPSTAVLGDMRGDAPPADIPDAMQCESLDETATQLTTHDGTFGPQPCHLAWGEKSSVARGPVLATTRHTFQRNAIGAHAGGYSIYRALAVASGGLDQAAMPKLGLTTPAAKIGPHLSWKNPKRIVTMDPWGHAISEGFGPWLNKGYDVRPTIAITKAHVELPECKEALRSGRLVPDGDILEESGTSVVTKAAIEPVWYLPGVAERFGVSERVLRDALFAETNSMYPELISRDDLKVFLPPIGGMTVYIWGDVEKIPDESVELTCRVHDECNGSDVFGSDICTCRPYLTHAIEECIKTAQRGGTGVVVYFRKEGRALGEVTKYLVYNMRKRQEGGDKAAEYFNCTQSVAGIQDTRFQALMPDVLHWLGITKIHNFISMSDMKYNAITSAGITVENRIELCIEIPPEMVPKDAQVEIAAKVFHGYHAGKAYDGMDEQKLDTVVGRIYKPDKTAQRVDEAGKKKGK</sequence>
<dbReference type="Pfam" id="PF14681">
    <property type="entry name" value="UPRTase"/>
    <property type="match status" value="1"/>
</dbReference>
<feature type="domain" description="Phosphoribosyltransferase" evidence="4">
    <location>
        <begin position="279"/>
        <end position="486"/>
    </location>
</feature>
<dbReference type="EMBL" id="JBBJCI010000201">
    <property type="protein sequence ID" value="KAK7241512.1"/>
    <property type="molecule type" value="Genomic_DNA"/>
</dbReference>
<evidence type="ECO:0000259" key="2">
    <source>
        <dbReference type="Pfam" id="PF00925"/>
    </source>
</evidence>
<comment type="caution">
    <text evidence="5">The sequence shown here is derived from an EMBL/GenBank/DDBJ whole genome shotgun (WGS) entry which is preliminary data.</text>
</comment>
<feature type="domain" description="GTP cyclohydrolase N-terminal" evidence="3">
    <location>
        <begin position="567"/>
        <end position="752"/>
    </location>
</feature>
<evidence type="ECO:0000259" key="3">
    <source>
        <dbReference type="Pfam" id="PF12471"/>
    </source>
</evidence>
<proteinExistence type="predicted"/>
<accession>A0ABR1FZ36</accession>
<dbReference type="InterPro" id="IPR000836">
    <property type="entry name" value="PRTase_dom"/>
</dbReference>
<feature type="region of interest" description="Disordered" evidence="1">
    <location>
        <begin position="508"/>
        <end position="533"/>
    </location>
</feature>
<dbReference type="Gene3D" id="3.40.50.10990">
    <property type="entry name" value="GTP cyclohydrolase II"/>
    <property type="match status" value="1"/>
</dbReference>
<feature type="domain" description="GTP cyclohydrolase II" evidence="2">
    <location>
        <begin position="783"/>
        <end position="929"/>
    </location>
</feature>
<dbReference type="InterPro" id="IPR022163">
    <property type="entry name" value="GTP_CH_N"/>
</dbReference>
<dbReference type="CDD" id="cd06223">
    <property type="entry name" value="PRTases_typeI"/>
    <property type="match status" value="1"/>
</dbReference>
<dbReference type="InterPro" id="IPR029057">
    <property type="entry name" value="PRTase-like"/>
</dbReference>
<organism evidence="5 6">
    <name type="scientific">Aureococcus anophagefferens</name>
    <name type="common">Harmful bloom alga</name>
    <dbReference type="NCBI Taxonomy" id="44056"/>
    <lineage>
        <taxon>Eukaryota</taxon>
        <taxon>Sar</taxon>
        <taxon>Stramenopiles</taxon>
        <taxon>Ochrophyta</taxon>
        <taxon>Pelagophyceae</taxon>
        <taxon>Pelagomonadales</taxon>
        <taxon>Pelagomonadaceae</taxon>
        <taxon>Aureococcus</taxon>
    </lineage>
</organism>
<reference evidence="5 6" key="1">
    <citation type="submission" date="2024-03" db="EMBL/GenBank/DDBJ databases">
        <title>Aureococcus anophagefferens CCMP1851 and Kratosvirus quantuckense: Draft genome of a second virus-susceptible host strain in the model system.</title>
        <authorList>
            <person name="Chase E."/>
            <person name="Truchon A.R."/>
            <person name="Schepens W."/>
            <person name="Wilhelm S.W."/>
        </authorList>
    </citation>
    <scope>NUCLEOTIDE SEQUENCE [LARGE SCALE GENOMIC DNA]</scope>
    <source>
        <strain evidence="5 6">CCMP1851</strain>
    </source>
</reference>
<dbReference type="Gene3D" id="3.40.50.2020">
    <property type="match status" value="1"/>
</dbReference>
<dbReference type="PANTHER" id="PTHR47259:SF2">
    <property type="entry name" value="URACIL-REGULATED PROTEIN 1"/>
    <property type="match status" value="1"/>
</dbReference>
<evidence type="ECO:0000313" key="5">
    <source>
        <dbReference type="EMBL" id="KAK7241512.1"/>
    </source>
</evidence>
<evidence type="ECO:0000259" key="4">
    <source>
        <dbReference type="Pfam" id="PF14681"/>
    </source>
</evidence>
<dbReference type="SUPFAM" id="SSF53271">
    <property type="entry name" value="PRTase-like"/>
    <property type="match status" value="1"/>
</dbReference>
<name>A0ABR1FZ36_AURAN</name>
<dbReference type="PANTHER" id="PTHR47259">
    <property type="match status" value="1"/>
</dbReference>
<keyword evidence="6" id="KW-1185">Reference proteome</keyword>
<protein>
    <submittedName>
        <fullName evidence="5">GTP cyclohydrolase</fullName>
    </submittedName>
</protein>
<dbReference type="Pfam" id="PF12471">
    <property type="entry name" value="GTP_CH_N"/>
    <property type="match status" value="1"/>
</dbReference>
<dbReference type="Proteomes" id="UP001363151">
    <property type="component" value="Unassembled WGS sequence"/>
</dbReference>
<dbReference type="NCBIfam" id="NF001097">
    <property type="entry name" value="PRK00129.1"/>
    <property type="match status" value="1"/>
</dbReference>
<evidence type="ECO:0000256" key="1">
    <source>
        <dbReference type="SAM" id="MobiDB-lite"/>
    </source>
</evidence>
<dbReference type="SUPFAM" id="SSF142695">
    <property type="entry name" value="RibA-like"/>
    <property type="match status" value="1"/>
</dbReference>
<dbReference type="Pfam" id="PF00925">
    <property type="entry name" value="GTP_cyclohydro2"/>
    <property type="match status" value="1"/>
</dbReference>
<gene>
    <name evidence="5" type="ORF">SO694_00058277</name>
</gene>
<dbReference type="InterPro" id="IPR032677">
    <property type="entry name" value="GTP_cyclohydro_II"/>
</dbReference>
<evidence type="ECO:0000313" key="6">
    <source>
        <dbReference type="Proteomes" id="UP001363151"/>
    </source>
</evidence>
<dbReference type="InterPro" id="IPR036144">
    <property type="entry name" value="RibA-like_sf"/>
</dbReference>
<dbReference type="NCBIfam" id="NF005536">
    <property type="entry name" value="PRK07198.1"/>
    <property type="match status" value="1"/>
</dbReference>